<dbReference type="Pfam" id="PF05401">
    <property type="entry name" value="NodS"/>
    <property type="match status" value="1"/>
</dbReference>
<proteinExistence type="predicted"/>
<dbReference type="GO" id="GO:0032259">
    <property type="term" value="P:methylation"/>
    <property type="evidence" value="ECO:0007669"/>
    <property type="project" value="UniProtKB-KW"/>
</dbReference>
<dbReference type="InterPro" id="IPR008715">
    <property type="entry name" value="SAM-MeTfrase_NodS-like"/>
</dbReference>
<organism evidence="1 2">
    <name type="scientific">Acetobacter conturbans</name>
    <dbReference type="NCBI Taxonomy" id="1737472"/>
    <lineage>
        <taxon>Bacteria</taxon>
        <taxon>Pseudomonadati</taxon>
        <taxon>Pseudomonadota</taxon>
        <taxon>Alphaproteobacteria</taxon>
        <taxon>Acetobacterales</taxon>
        <taxon>Acetobacteraceae</taxon>
        <taxon>Acetobacter</taxon>
    </lineage>
</organism>
<evidence type="ECO:0000313" key="1">
    <source>
        <dbReference type="EMBL" id="NHN87142.1"/>
    </source>
</evidence>
<keyword evidence="1" id="KW-0808">Transferase</keyword>
<accession>A0ABX0JZB7</accession>
<reference evidence="1 2" key="1">
    <citation type="journal article" date="2020" name="Int. J. Syst. Evol. Microbiol.">
        <title>Novel acetic acid bacteria from cider fermentations: Acetobacter conturbans sp. nov. and Acetobacter fallax sp. nov.</title>
        <authorList>
            <person name="Sombolestani A.S."/>
            <person name="Cleenwerck I."/>
            <person name="Cnockaert M."/>
            <person name="Borremans W."/>
            <person name="Wieme A.D."/>
            <person name="De Vuyst L."/>
            <person name="Vandamme P."/>
        </authorList>
    </citation>
    <scope>NUCLEOTIDE SEQUENCE [LARGE SCALE GENOMIC DNA]</scope>
    <source>
        <strain evidence="1 2">LMG 1627</strain>
    </source>
</reference>
<comment type="caution">
    <text evidence="1">The sequence shown here is derived from an EMBL/GenBank/DDBJ whole genome shotgun (WGS) entry which is preliminary data.</text>
</comment>
<protein>
    <submittedName>
        <fullName evidence="1">Methyltransferase domain-containing protein</fullName>
    </submittedName>
</protein>
<name>A0ABX0JZB7_9PROT</name>
<keyword evidence="2" id="KW-1185">Reference proteome</keyword>
<dbReference type="GO" id="GO:0008168">
    <property type="term" value="F:methyltransferase activity"/>
    <property type="evidence" value="ECO:0007669"/>
    <property type="project" value="UniProtKB-KW"/>
</dbReference>
<dbReference type="Gene3D" id="3.40.50.150">
    <property type="entry name" value="Vaccinia Virus protein VP39"/>
    <property type="match status" value="1"/>
</dbReference>
<dbReference type="EMBL" id="WOSY01000001">
    <property type="protein sequence ID" value="NHN87142.1"/>
    <property type="molecule type" value="Genomic_DNA"/>
</dbReference>
<dbReference type="CDD" id="cd02440">
    <property type="entry name" value="AdoMet_MTases"/>
    <property type="match status" value="1"/>
</dbReference>
<keyword evidence="1" id="KW-0489">Methyltransferase</keyword>
<sequence length="198" mass="22068">MSGKTWTPEVFETLFQTTADPWNFEDSPYEHQKRARLLACMPPHPIRFAVELGCAIGVTTQALSPLCTRLLAVDASPTALTMAGRRCADLPNITFVEAFLPEHYPTSTATGCDLMIISELLYFLAPHDIRCLAHKAMQSLPPNGTILLVNWTGPTDTPCTGEQAANLFSQNCRENHWKVDHTEQSASYRIDRLIRVLP</sequence>
<dbReference type="SUPFAM" id="SSF53335">
    <property type="entry name" value="S-adenosyl-L-methionine-dependent methyltransferases"/>
    <property type="match status" value="1"/>
</dbReference>
<gene>
    <name evidence="1" type="ORF">GOB81_00625</name>
</gene>
<dbReference type="InterPro" id="IPR029063">
    <property type="entry name" value="SAM-dependent_MTases_sf"/>
</dbReference>
<dbReference type="Proteomes" id="UP000631653">
    <property type="component" value="Unassembled WGS sequence"/>
</dbReference>
<evidence type="ECO:0000313" key="2">
    <source>
        <dbReference type="Proteomes" id="UP000631653"/>
    </source>
</evidence>
<dbReference type="RefSeq" id="WP_173568441.1">
    <property type="nucleotide sequence ID" value="NZ_WOSY01000001.1"/>
</dbReference>